<dbReference type="Gene3D" id="1.10.287.1120">
    <property type="entry name" value="Bipartite methylase S protein"/>
    <property type="match status" value="1"/>
</dbReference>
<proteinExistence type="inferred from homology"/>
<dbReference type="SUPFAM" id="SSF116734">
    <property type="entry name" value="DNA methylase specificity domain"/>
    <property type="match status" value="2"/>
</dbReference>
<evidence type="ECO:0000256" key="3">
    <source>
        <dbReference type="ARBA" id="ARBA00023125"/>
    </source>
</evidence>
<sequence>MAAVKLTSAEVAGFQVTEIGMIPSDWKLQYVDDFCKVSTGGRNTQDRVADGEYPFFVRSQTIENIDRFSYDEEAILTAGDGVGTGKVFHYISGKYDAHQRVYRMFDFNNEVSGKYFFRYFSEKFYARIMQMTAKSSVDSVRRDMITRMPIALPVLRSEQEAIAEALSDADTLIESLAHLIAKKRAIKQGMAQALLTGNVRLLNSKNEWKLAKLGDYAEFFKGKGLPKSDIAPSGRFSCIHYGELFTTYGAIIKKVHSRTDRIDVALLSKRYDVLMPTSDVTPYGLAKASCLTQENVVIGGDTLVIRTDQTKINGTFLAMQIRYREEQILKLVTGSTVFHLYASDMRKFELPIPPISEQSAIVEALSAIDSDIDGLCSRLAKAQQIKIGMTQVLLTGTARLV</sequence>
<evidence type="ECO:0000313" key="6">
    <source>
        <dbReference type="Proteomes" id="UP000581447"/>
    </source>
</evidence>
<dbReference type="Pfam" id="PF01420">
    <property type="entry name" value="Methylase_S"/>
    <property type="match status" value="2"/>
</dbReference>
<reference evidence="5 6" key="1">
    <citation type="submission" date="2020-08" db="EMBL/GenBank/DDBJ databases">
        <title>Genomic Encyclopedia of Type Strains, Phase IV (KMG-IV): sequencing the most valuable type-strain genomes for metagenomic binning, comparative biology and taxonomic classification.</title>
        <authorList>
            <person name="Goeker M."/>
        </authorList>
    </citation>
    <scope>NUCLEOTIDE SEQUENCE [LARGE SCALE GENOMIC DNA]</scope>
    <source>
        <strain evidence="5 6">DSM 29050</strain>
    </source>
</reference>
<comment type="caution">
    <text evidence="5">The sequence shown here is derived from an EMBL/GenBank/DDBJ whole genome shotgun (WGS) entry which is preliminary data.</text>
</comment>
<comment type="similarity">
    <text evidence="1">Belongs to the type-I restriction system S methylase family.</text>
</comment>
<keyword evidence="2" id="KW-0680">Restriction system</keyword>
<dbReference type="GO" id="GO:0009307">
    <property type="term" value="P:DNA restriction-modification system"/>
    <property type="evidence" value="ECO:0007669"/>
    <property type="project" value="UniProtKB-KW"/>
</dbReference>
<dbReference type="InterPro" id="IPR000055">
    <property type="entry name" value="Restrct_endonuc_typeI_TRD"/>
</dbReference>
<evidence type="ECO:0000313" key="5">
    <source>
        <dbReference type="EMBL" id="MBB3943811.1"/>
    </source>
</evidence>
<dbReference type="Proteomes" id="UP000581447">
    <property type="component" value="Unassembled WGS sequence"/>
</dbReference>
<evidence type="ECO:0000256" key="2">
    <source>
        <dbReference type="ARBA" id="ARBA00022747"/>
    </source>
</evidence>
<dbReference type="AlphaFoldDB" id="A0A840B1L0"/>
<feature type="domain" description="Type I restriction modification DNA specificity" evidence="4">
    <location>
        <begin position="23"/>
        <end position="180"/>
    </location>
</feature>
<organism evidence="5 6">
    <name type="scientific">Sphingorhabdus rigui</name>
    <dbReference type="NCBI Taxonomy" id="1282858"/>
    <lineage>
        <taxon>Bacteria</taxon>
        <taxon>Pseudomonadati</taxon>
        <taxon>Pseudomonadota</taxon>
        <taxon>Alphaproteobacteria</taxon>
        <taxon>Sphingomonadales</taxon>
        <taxon>Sphingomonadaceae</taxon>
        <taxon>Sphingorhabdus</taxon>
    </lineage>
</organism>
<protein>
    <submittedName>
        <fullName evidence="5">Type I restriction enzyme S subunit</fullName>
        <ecNumber evidence="5">3.1.21.3</ecNumber>
    </submittedName>
</protein>
<keyword evidence="3" id="KW-0238">DNA-binding</keyword>
<dbReference type="GO" id="GO:0003677">
    <property type="term" value="F:DNA binding"/>
    <property type="evidence" value="ECO:0007669"/>
    <property type="project" value="UniProtKB-KW"/>
</dbReference>
<evidence type="ECO:0000256" key="1">
    <source>
        <dbReference type="ARBA" id="ARBA00010923"/>
    </source>
</evidence>
<name>A0A840B1L0_9SPHN</name>
<dbReference type="PANTHER" id="PTHR30408">
    <property type="entry name" value="TYPE-1 RESTRICTION ENZYME ECOKI SPECIFICITY PROTEIN"/>
    <property type="match status" value="1"/>
</dbReference>
<dbReference type="GO" id="GO:0009035">
    <property type="term" value="F:type I site-specific deoxyribonuclease activity"/>
    <property type="evidence" value="ECO:0007669"/>
    <property type="project" value="UniProtKB-EC"/>
</dbReference>
<keyword evidence="5" id="KW-0378">Hydrolase</keyword>
<gene>
    <name evidence="5" type="ORF">GGR91_002075</name>
</gene>
<dbReference type="InterPro" id="IPR052021">
    <property type="entry name" value="Type-I_RS_S_subunit"/>
</dbReference>
<feature type="domain" description="Type I restriction modification DNA specificity" evidence="4">
    <location>
        <begin position="207"/>
        <end position="371"/>
    </location>
</feature>
<dbReference type="RefSeq" id="WP_221204310.1">
    <property type="nucleotide sequence ID" value="NZ_BAABBG010000022.1"/>
</dbReference>
<dbReference type="InterPro" id="IPR044946">
    <property type="entry name" value="Restrct_endonuc_typeI_TRD_sf"/>
</dbReference>
<accession>A0A840B1L0</accession>
<dbReference type="EMBL" id="JACIEA010000003">
    <property type="protein sequence ID" value="MBB3943811.1"/>
    <property type="molecule type" value="Genomic_DNA"/>
</dbReference>
<dbReference type="Gene3D" id="3.90.220.20">
    <property type="entry name" value="DNA methylase specificity domains"/>
    <property type="match status" value="2"/>
</dbReference>
<evidence type="ECO:0000259" key="4">
    <source>
        <dbReference type="Pfam" id="PF01420"/>
    </source>
</evidence>
<dbReference type="EC" id="3.1.21.3" evidence="5"/>
<dbReference type="PANTHER" id="PTHR30408:SF12">
    <property type="entry name" value="TYPE I RESTRICTION ENZYME MJAVIII SPECIFICITY SUBUNIT"/>
    <property type="match status" value="1"/>
</dbReference>
<keyword evidence="6" id="KW-1185">Reference proteome</keyword>